<dbReference type="Gene3D" id="3.10.20.90">
    <property type="entry name" value="Phosphatidylinositol 3-kinase Catalytic Subunit, Chain A, domain 1"/>
    <property type="match status" value="1"/>
</dbReference>
<reference evidence="1" key="1">
    <citation type="submission" date="2021-11" db="EMBL/GenBank/DDBJ databases">
        <authorList>
            <consortium name="Genoscope - CEA"/>
            <person name="William W."/>
        </authorList>
    </citation>
    <scope>NUCLEOTIDE SEQUENCE</scope>
</reference>
<dbReference type="AlphaFoldDB" id="A0A8J2WE87"/>
<dbReference type="Proteomes" id="UP000789595">
    <property type="component" value="Unassembled WGS sequence"/>
</dbReference>
<dbReference type="OrthoDB" id="37564at2759"/>
<comment type="caution">
    <text evidence="1">The sequence shown here is derived from an EMBL/GenBank/DDBJ whole genome shotgun (WGS) entry which is preliminary data.</text>
</comment>
<evidence type="ECO:0000313" key="1">
    <source>
        <dbReference type="EMBL" id="CAH0364845.1"/>
    </source>
</evidence>
<dbReference type="CDD" id="cd01763">
    <property type="entry name" value="Ubl_SUMO_like"/>
    <property type="match status" value="1"/>
</dbReference>
<gene>
    <name evidence="1" type="ORF">PECAL_1P12300</name>
</gene>
<protein>
    <submittedName>
        <fullName evidence="1">Uncharacterized protein</fullName>
    </submittedName>
</protein>
<keyword evidence="2" id="KW-1185">Reference proteome</keyword>
<name>A0A8J2WE87_9STRA</name>
<accession>A0A8J2WE87</accession>
<organism evidence="1 2">
    <name type="scientific">Pelagomonas calceolata</name>
    <dbReference type="NCBI Taxonomy" id="35677"/>
    <lineage>
        <taxon>Eukaryota</taxon>
        <taxon>Sar</taxon>
        <taxon>Stramenopiles</taxon>
        <taxon>Ochrophyta</taxon>
        <taxon>Pelagophyceae</taxon>
        <taxon>Pelagomonadales</taxon>
        <taxon>Pelagomonadaceae</taxon>
        <taxon>Pelagomonas</taxon>
    </lineage>
</organism>
<evidence type="ECO:0000313" key="2">
    <source>
        <dbReference type="Proteomes" id="UP000789595"/>
    </source>
</evidence>
<dbReference type="EMBL" id="CAKKNE010000001">
    <property type="protein sequence ID" value="CAH0364845.1"/>
    <property type="molecule type" value="Genomic_DNA"/>
</dbReference>
<sequence>MLHQGPGWSSSRLIALLIRWGAGIDHRASKITKMLEDGGKEVYRYSPLAYAILYATRFRRRQHRAVAIALLRAGASLDAVATISVYDAQWNQGASRSESIEWVLGEKERRDPSLVNNAHYLAFKAFLLSVRTAGGHRSFVIEQRRTCALVRHLALRDRATTHDGALKFLARTGERGLFRRVLSYLSPPPPPQPTTYLNLRVMWKENGEETFFKLIRSTTPLMRMFRAYAPKASGYLEEEVHVTQLVFYLPGSEERIEEGWQTGDDLGLEDGDTIMCEPYAGSLVCIRDQIVVVKQKIALVEADQRYLSAENAEEAVARAAAAEAARRVATRE</sequence>
<proteinExistence type="predicted"/>